<organism evidence="5 6">
    <name type="scientific">Rhizobium lusitanum</name>
    <dbReference type="NCBI Taxonomy" id="293958"/>
    <lineage>
        <taxon>Bacteria</taxon>
        <taxon>Pseudomonadati</taxon>
        <taxon>Pseudomonadota</taxon>
        <taxon>Alphaproteobacteria</taxon>
        <taxon>Hyphomicrobiales</taxon>
        <taxon>Rhizobiaceae</taxon>
        <taxon>Rhizobium/Agrobacterium group</taxon>
        <taxon>Rhizobium</taxon>
    </lineage>
</organism>
<dbReference type="PANTHER" id="PTHR43179:SF12">
    <property type="entry name" value="GALACTOFURANOSYLTRANSFERASE GLFT2"/>
    <property type="match status" value="1"/>
</dbReference>
<evidence type="ECO:0000313" key="6">
    <source>
        <dbReference type="Proteomes" id="UP000199205"/>
    </source>
</evidence>
<name>A0A1C3V7Y9_9HYPH</name>
<dbReference type="AlphaFoldDB" id="A0A1C3V7Y9"/>
<gene>
    <name evidence="5" type="ORF">GA0061101_104362</name>
</gene>
<evidence type="ECO:0000256" key="3">
    <source>
        <dbReference type="ARBA" id="ARBA00022679"/>
    </source>
</evidence>
<evidence type="ECO:0000313" key="5">
    <source>
        <dbReference type="EMBL" id="SCB23805.1"/>
    </source>
</evidence>
<evidence type="ECO:0000256" key="2">
    <source>
        <dbReference type="ARBA" id="ARBA00022676"/>
    </source>
</evidence>
<proteinExistence type="inferred from homology"/>
<dbReference type="Proteomes" id="UP000199205">
    <property type="component" value="Unassembled WGS sequence"/>
</dbReference>
<dbReference type="CDD" id="cd00761">
    <property type="entry name" value="Glyco_tranf_GTA_type"/>
    <property type="match status" value="1"/>
</dbReference>
<keyword evidence="2" id="KW-0328">Glycosyltransferase</keyword>
<feature type="domain" description="Glycosyltransferase 2-like" evidence="4">
    <location>
        <begin position="13"/>
        <end position="171"/>
    </location>
</feature>
<dbReference type="EMBL" id="FMAF01000004">
    <property type="protein sequence ID" value="SCB23805.1"/>
    <property type="molecule type" value="Genomic_DNA"/>
</dbReference>
<comment type="similarity">
    <text evidence="1">Belongs to the glycosyltransferase 2 family.</text>
</comment>
<keyword evidence="3" id="KW-0808">Transferase</keyword>
<dbReference type="PANTHER" id="PTHR43179">
    <property type="entry name" value="RHAMNOSYLTRANSFERASE WBBL"/>
    <property type="match status" value="1"/>
</dbReference>
<evidence type="ECO:0000256" key="1">
    <source>
        <dbReference type="ARBA" id="ARBA00006739"/>
    </source>
</evidence>
<dbReference type="InterPro" id="IPR029044">
    <property type="entry name" value="Nucleotide-diphossugar_trans"/>
</dbReference>
<dbReference type="SUPFAM" id="SSF53448">
    <property type="entry name" value="Nucleotide-diphospho-sugar transferases"/>
    <property type="match status" value="1"/>
</dbReference>
<sequence>MTQTHRRTTKIDVAVCTYRRAELDQTLLSLAVLTIPAGVQVRVIVADNDVTPSARDRVDAMRSAISFEIAYVHCPASNISIARNACLDHATGDFVAFIDDDETASQDWLAELLAIADTTGADAVLGPVKAVYANVAPAWMQRGDFHSTLPVWVADEIRTGYTCNVLLRRSAPSLAGRRFNIALGRSGGEDTEFFAHMHDAGGQIAFAEDALVYEPVPSGRATVSWLAKRRFRMGQTHGRMLLEAATGLGRWRAIALAGTKSAYCFVAAALLAASPVKRHRYGLRGIMHAGVVSGLLGVREIEQYGNLEKAPQ</sequence>
<dbReference type="OrthoDB" id="6116224at2"/>
<dbReference type="InterPro" id="IPR001173">
    <property type="entry name" value="Glyco_trans_2-like"/>
</dbReference>
<accession>A0A1C3V7Y9</accession>
<protein>
    <submittedName>
        <fullName evidence="5">Succinoglycan biosynthesis protein ExoM</fullName>
    </submittedName>
</protein>
<dbReference type="RefSeq" id="WP_037192743.1">
    <property type="nucleotide sequence ID" value="NZ_FMAF01000004.1"/>
</dbReference>
<dbReference type="GO" id="GO:0016757">
    <property type="term" value="F:glycosyltransferase activity"/>
    <property type="evidence" value="ECO:0007669"/>
    <property type="project" value="UniProtKB-KW"/>
</dbReference>
<reference evidence="5 6" key="1">
    <citation type="submission" date="2016-08" db="EMBL/GenBank/DDBJ databases">
        <authorList>
            <person name="Seilhamer J.J."/>
        </authorList>
    </citation>
    <scope>NUCLEOTIDE SEQUENCE [LARGE SCALE GENOMIC DNA]</scope>
    <source>
        <strain evidence="5 6">P1-7</strain>
    </source>
</reference>
<evidence type="ECO:0000259" key="4">
    <source>
        <dbReference type="Pfam" id="PF00535"/>
    </source>
</evidence>
<dbReference type="Gene3D" id="3.90.550.10">
    <property type="entry name" value="Spore Coat Polysaccharide Biosynthesis Protein SpsA, Chain A"/>
    <property type="match status" value="1"/>
</dbReference>
<dbReference type="Pfam" id="PF00535">
    <property type="entry name" value="Glycos_transf_2"/>
    <property type="match status" value="1"/>
</dbReference>